<accession>A0A858RB04</accession>
<dbReference type="EMBL" id="CP051775">
    <property type="protein sequence ID" value="QJE74352.1"/>
    <property type="molecule type" value="Genomic_DNA"/>
</dbReference>
<organism evidence="1 2">
    <name type="scientific">Aerophototrophica crusticola</name>
    <dbReference type="NCBI Taxonomy" id="1709002"/>
    <lineage>
        <taxon>Bacteria</taxon>
        <taxon>Pseudomonadati</taxon>
        <taxon>Pseudomonadota</taxon>
        <taxon>Alphaproteobacteria</taxon>
        <taxon>Rhodospirillales</taxon>
        <taxon>Rhodospirillaceae</taxon>
        <taxon>Aerophototrophica</taxon>
    </lineage>
</organism>
<proteinExistence type="predicted"/>
<gene>
    <name evidence="1" type="ORF">HHL28_15860</name>
</gene>
<name>A0A858RB04_9PROT</name>
<dbReference type="Proteomes" id="UP000501891">
    <property type="component" value="Chromosome"/>
</dbReference>
<evidence type="ECO:0000313" key="1">
    <source>
        <dbReference type="EMBL" id="QJE74352.1"/>
    </source>
</evidence>
<protein>
    <submittedName>
        <fullName evidence="1">Uncharacterized protein</fullName>
    </submittedName>
</protein>
<keyword evidence="2" id="KW-1185">Reference proteome</keyword>
<dbReference type="AlphaFoldDB" id="A0A858RB04"/>
<dbReference type="KEGG" id="acru:HHL28_15860"/>
<reference evidence="1" key="1">
    <citation type="submission" date="2020-04" db="EMBL/GenBank/DDBJ databases">
        <title>A desert anoxygenic phototrophic bacterium fixes CO2 using RubisCO under aerobic conditions.</title>
        <authorList>
            <person name="Tang K."/>
        </authorList>
    </citation>
    <scope>NUCLEOTIDE SEQUENCE [LARGE SCALE GENOMIC DNA]</scope>
    <source>
        <strain evidence="1">MIMtkB3</strain>
    </source>
</reference>
<evidence type="ECO:0000313" key="2">
    <source>
        <dbReference type="Proteomes" id="UP000501891"/>
    </source>
</evidence>
<sequence length="65" mass="7651">MVVSKVERLFRNRIRKVVDQITDEDRPKGFFKRFLIENVADGAIADFIVDKLVEKVEADLETWKL</sequence>